<dbReference type="RefSeq" id="WP_152584316.1">
    <property type="nucleotide sequence ID" value="NZ_VIKT02000041.1"/>
</dbReference>
<sequence>MKNELFETKRDQATRRVMRSLPSIAASGGLVPGNDDVPLLIMLPDDTVAHLTESLARVGGTANVVIAFPDRILLMSVVPGILDENHVDTSEHADVHMLTDWIGSVPDNTASFSVKTSAVHAVPVRQLSYA</sequence>
<gene>
    <name evidence="1" type="ORF">FK219_013145</name>
</gene>
<accession>A0A9E5JXJ1</accession>
<dbReference type="AlphaFoldDB" id="A0A9E5JXJ1"/>
<dbReference type="Proteomes" id="UP000818266">
    <property type="component" value="Unassembled WGS sequence"/>
</dbReference>
<reference evidence="1 2" key="1">
    <citation type="submission" date="2020-03" db="EMBL/GenBank/DDBJ databases">
        <title>Chryseoglobus sp. isolated from a deep-sea seamount.</title>
        <authorList>
            <person name="Zhang D.-C."/>
        </authorList>
    </citation>
    <scope>NUCLEOTIDE SEQUENCE [LARGE SCALE GENOMIC DNA]</scope>
    <source>
        <strain evidence="1 2">KN1116</strain>
    </source>
</reference>
<keyword evidence="2" id="KW-1185">Reference proteome</keyword>
<name>A0A9E5JXJ1_9MICO</name>
<organism evidence="1 2">
    <name type="scientific">Microcella pacifica</name>
    <dbReference type="NCBI Taxonomy" id="2591847"/>
    <lineage>
        <taxon>Bacteria</taxon>
        <taxon>Bacillati</taxon>
        <taxon>Actinomycetota</taxon>
        <taxon>Actinomycetes</taxon>
        <taxon>Micrococcales</taxon>
        <taxon>Microbacteriaceae</taxon>
        <taxon>Microcella</taxon>
    </lineage>
</organism>
<evidence type="ECO:0000313" key="1">
    <source>
        <dbReference type="EMBL" id="NHF64168.1"/>
    </source>
</evidence>
<evidence type="ECO:0000313" key="2">
    <source>
        <dbReference type="Proteomes" id="UP000818266"/>
    </source>
</evidence>
<proteinExistence type="predicted"/>
<comment type="caution">
    <text evidence="1">The sequence shown here is derived from an EMBL/GenBank/DDBJ whole genome shotgun (WGS) entry which is preliminary data.</text>
</comment>
<protein>
    <submittedName>
        <fullName evidence="1">Uncharacterized protein</fullName>
    </submittedName>
</protein>
<dbReference type="EMBL" id="VIKT02000041">
    <property type="protein sequence ID" value="NHF64168.1"/>
    <property type="molecule type" value="Genomic_DNA"/>
</dbReference>